<feature type="transmembrane region" description="Helical" evidence="7">
    <location>
        <begin position="55"/>
        <end position="84"/>
    </location>
</feature>
<evidence type="ECO:0000256" key="2">
    <source>
        <dbReference type="ARBA" id="ARBA00006143"/>
    </source>
</evidence>
<dbReference type="Pfam" id="PF02683">
    <property type="entry name" value="DsbD_TM"/>
    <property type="match status" value="1"/>
</dbReference>
<reference evidence="10" key="1">
    <citation type="submission" date="2012-11" db="EMBL/GenBank/DDBJ databases">
        <authorList>
            <person name="Lucero-Rivera Y.E."/>
            <person name="Tovar-Ramirez D."/>
        </authorList>
    </citation>
    <scope>NUCLEOTIDE SEQUENCE [LARGE SCALE GENOMIC DNA]</scope>
    <source>
        <strain evidence="10">Araruama</strain>
    </source>
</reference>
<feature type="transmembrane region" description="Helical" evidence="7">
    <location>
        <begin position="206"/>
        <end position="224"/>
    </location>
</feature>
<keyword evidence="4" id="KW-0201">Cytochrome c-type biogenesis</keyword>
<dbReference type="InterPro" id="IPR003834">
    <property type="entry name" value="Cyt_c_assmbl_TM_dom"/>
</dbReference>
<dbReference type="GO" id="GO:0016020">
    <property type="term" value="C:membrane"/>
    <property type="evidence" value="ECO:0007669"/>
    <property type="project" value="UniProtKB-SubCell"/>
</dbReference>
<evidence type="ECO:0000256" key="3">
    <source>
        <dbReference type="ARBA" id="ARBA00022692"/>
    </source>
</evidence>
<dbReference type="InterPro" id="IPR051790">
    <property type="entry name" value="Cytochrome_c-biogenesis_DsbD"/>
</dbReference>
<organism evidence="9 10">
    <name type="scientific">Candidatus Magnetoglobus multicellularis str. Araruama</name>
    <dbReference type="NCBI Taxonomy" id="890399"/>
    <lineage>
        <taxon>Bacteria</taxon>
        <taxon>Pseudomonadati</taxon>
        <taxon>Thermodesulfobacteriota</taxon>
        <taxon>Desulfobacteria</taxon>
        <taxon>Desulfobacterales</taxon>
        <taxon>Desulfobacteraceae</taxon>
        <taxon>Candidatus Magnetoglobus</taxon>
    </lineage>
</organism>
<keyword evidence="3 7" id="KW-0812">Transmembrane</keyword>
<dbReference type="GO" id="GO:0017004">
    <property type="term" value="P:cytochrome complex assembly"/>
    <property type="evidence" value="ECO:0007669"/>
    <property type="project" value="UniProtKB-KW"/>
</dbReference>
<gene>
    <name evidence="9" type="ORF">OMM_06512</name>
</gene>
<comment type="similarity">
    <text evidence="2">Belongs to the DsbD family.</text>
</comment>
<keyword evidence="5 7" id="KW-1133">Transmembrane helix</keyword>
<feature type="transmembrane region" description="Helical" evidence="7">
    <location>
        <begin position="169"/>
        <end position="194"/>
    </location>
</feature>
<comment type="caution">
    <text evidence="9">The sequence shown here is derived from an EMBL/GenBank/DDBJ whole genome shotgun (WGS) entry which is preliminary data.</text>
</comment>
<dbReference type="PANTHER" id="PTHR31272">
    <property type="entry name" value="CYTOCHROME C-TYPE BIOGENESIS PROTEIN HI_1454-RELATED"/>
    <property type="match status" value="1"/>
</dbReference>
<dbReference type="AlphaFoldDB" id="A0A1V1PGS9"/>
<feature type="transmembrane region" description="Helical" evidence="7">
    <location>
        <begin position="133"/>
        <end position="157"/>
    </location>
</feature>
<dbReference type="EMBL" id="ATBP01000020">
    <property type="protein sequence ID" value="ETR74112.1"/>
    <property type="molecule type" value="Genomic_DNA"/>
</dbReference>
<evidence type="ECO:0000313" key="10">
    <source>
        <dbReference type="Proteomes" id="UP000189670"/>
    </source>
</evidence>
<evidence type="ECO:0000256" key="5">
    <source>
        <dbReference type="ARBA" id="ARBA00022989"/>
    </source>
</evidence>
<proteinExistence type="inferred from homology"/>
<evidence type="ECO:0000256" key="6">
    <source>
        <dbReference type="ARBA" id="ARBA00023136"/>
    </source>
</evidence>
<evidence type="ECO:0000256" key="4">
    <source>
        <dbReference type="ARBA" id="ARBA00022748"/>
    </source>
</evidence>
<evidence type="ECO:0000256" key="1">
    <source>
        <dbReference type="ARBA" id="ARBA00004141"/>
    </source>
</evidence>
<sequence length="231" mass="25202">MFTQNISYHAAFFAGLLSFFSPCILPLIPAYFTLITGFSLDELTKSDTKNIRKKVILSTVAYILGFSTVFIILGASASFVGQMIQTYQTLIRLVGGHIICFLGLHMVGIIHISGLDFEKRVHFSQKPLHFMGTFIIGMAFGAGWSPCIGPILGSIFILAANQNSVGQGIILLTLYSAGLALPFLLISISIQSLLTWLSRAKQLIKYVNTISGILLFLIGILLITNKLQILG</sequence>
<feature type="transmembrane region" description="Helical" evidence="7">
    <location>
        <begin position="90"/>
        <end position="112"/>
    </location>
</feature>
<protein>
    <submittedName>
        <fullName evidence="9">Cytochrome c biogenesis protein transmembrane region</fullName>
    </submittedName>
</protein>
<comment type="subcellular location">
    <subcellularLocation>
        <location evidence="1">Membrane</location>
        <topology evidence="1">Multi-pass membrane protein</topology>
    </subcellularLocation>
</comment>
<accession>A0A1V1PGS9</accession>
<feature type="transmembrane region" description="Helical" evidence="7">
    <location>
        <begin position="6"/>
        <end position="34"/>
    </location>
</feature>
<name>A0A1V1PGS9_9BACT</name>
<evidence type="ECO:0000259" key="8">
    <source>
        <dbReference type="Pfam" id="PF02683"/>
    </source>
</evidence>
<evidence type="ECO:0000313" key="9">
    <source>
        <dbReference type="EMBL" id="ETR74112.1"/>
    </source>
</evidence>
<feature type="domain" description="Cytochrome C biogenesis protein transmembrane" evidence="8">
    <location>
        <begin position="10"/>
        <end position="224"/>
    </location>
</feature>
<dbReference type="Proteomes" id="UP000189670">
    <property type="component" value="Unassembled WGS sequence"/>
</dbReference>
<keyword evidence="6 7" id="KW-0472">Membrane</keyword>
<dbReference type="PANTHER" id="PTHR31272:SF4">
    <property type="entry name" value="CYTOCHROME C-TYPE BIOGENESIS PROTEIN HI_1454-RELATED"/>
    <property type="match status" value="1"/>
</dbReference>
<evidence type="ECO:0000256" key="7">
    <source>
        <dbReference type="SAM" id="Phobius"/>
    </source>
</evidence>